<dbReference type="EMBL" id="CAUYUJ010014147">
    <property type="protein sequence ID" value="CAK0837371.1"/>
    <property type="molecule type" value="Genomic_DNA"/>
</dbReference>
<comment type="caution">
    <text evidence="2">The sequence shown here is derived from an EMBL/GenBank/DDBJ whole genome shotgun (WGS) entry which is preliminary data.</text>
</comment>
<keyword evidence="3" id="KW-1185">Reference proteome</keyword>
<accession>A0ABN9SXR1</accession>
<dbReference type="Proteomes" id="UP001189429">
    <property type="component" value="Unassembled WGS sequence"/>
</dbReference>
<evidence type="ECO:0000256" key="1">
    <source>
        <dbReference type="SAM" id="MobiDB-lite"/>
    </source>
</evidence>
<gene>
    <name evidence="2" type="ORF">PCOR1329_LOCUS33581</name>
</gene>
<feature type="non-terminal residue" evidence="2">
    <location>
        <position position="424"/>
    </location>
</feature>
<organism evidence="2 3">
    <name type="scientific">Prorocentrum cordatum</name>
    <dbReference type="NCBI Taxonomy" id="2364126"/>
    <lineage>
        <taxon>Eukaryota</taxon>
        <taxon>Sar</taxon>
        <taxon>Alveolata</taxon>
        <taxon>Dinophyceae</taxon>
        <taxon>Prorocentrales</taxon>
        <taxon>Prorocentraceae</taxon>
        <taxon>Prorocentrum</taxon>
    </lineage>
</organism>
<sequence>MGPLFTGTTLATSKWSLGACQENCEFVADTLSNSITILDVGNSMMLAIFQNTVCKDIAKLAALILDTLTSEQLKEKEAGDEGVPAERGDQGGNQGPTVMDQLRTIEENIDKAKRLMQNAAQPGSQVHEVFSDTFVRSKMDEIAPAPEFGLGQVNDKVLAEVLPVDSFGRLVLGITNIKKLFPVGVEFKDGAKEDETAMQEAVHYKALSDLVAFLDASGTASIFVPDVTFGPNAVKMPVELAVAHLQMMVQIKDLVAVAALQYDSLLSSKKGAAVTSDELFGKVVHAQCILSKSLVRIDSLLLSTEIKELEKSKWVGPISVEATRQWIKSVAVFAGFCKSQLLTDMSDPVNGAVAECRKVLPDWDTVIDQKTGALIEKLAIKQFSDLEKVVHCYNNVHKHMRWFSRAGSLLELSPRLQNRDLTSE</sequence>
<protein>
    <submittedName>
        <fullName evidence="2">Uncharacterized protein</fullName>
    </submittedName>
</protein>
<evidence type="ECO:0000313" key="2">
    <source>
        <dbReference type="EMBL" id="CAK0837371.1"/>
    </source>
</evidence>
<feature type="compositionally biased region" description="Basic and acidic residues" evidence="1">
    <location>
        <begin position="74"/>
        <end position="89"/>
    </location>
</feature>
<feature type="region of interest" description="Disordered" evidence="1">
    <location>
        <begin position="74"/>
        <end position="97"/>
    </location>
</feature>
<evidence type="ECO:0000313" key="3">
    <source>
        <dbReference type="Proteomes" id="UP001189429"/>
    </source>
</evidence>
<reference evidence="2" key="1">
    <citation type="submission" date="2023-10" db="EMBL/GenBank/DDBJ databases">
        <authorList>
            <person name="Chen Y."/>
            <person name="Shah S."/>
            <person name="Dougan E. K."/>
            <person name="Thang M."/>
            <person name="Chan C."/>
        </authorList>
    </citation>
    <scope>NUCLEOTIDE SEQUENCE [LARGE SCALE GENOMIC DNA]</scope>
</reference>
<name>A0ABN9SXR1_9DINO</name>
<proteinExistence type="predicted"/>